<evidence type="ECO:0008006" key="3">
    <source>
        <dbReference type="Google" id="ProtNLM"/>
    </source>
</evidence>
<dbReference type="Proteomes" id="UP000019141">
    <property type="component" value="Unassembled WGS sequence"/>
</dbReference>
<dbReference type="Gene3D" id="3.30.450.40">
    <property type="match status" value="1"/>
</dbReference>
<evidence type="ECO:0000313" key="2">
    <source>
        <dbReference type="Proteomes" id="UP000019141"/>
    </source>
</evidence>
<accession>W4LV49</accession>
<reference evidence="1 2" key="1">
    <citation type="journal article" date="2014" name="Nature">
        <title>An environmental bacterial taxon with a large and distinct metabolic repertoire.</title>
        <authorList>
            <person name="Wilson M.C."/>
            <person name="Mori T."/>
            <person name="Ruckert C."/>
            <person name="Uria A.R."/>
            <person name="Helf M.J."/>
            <person name="Takada K."/>
            <person name="Gernert C."/>
            <person name="Steffens U.A."/>
            <person name="Heycke N."/>
            <person name="Schmitt S."/>
            <person name="Rinke C."/>
            <person name="Helfrich E.J."/>
            <person name="Brachmann A.O."/>
            <person name="Gurgui C."/>
            <person name="Wakimoto T."/>
            <person name="Kracht M."/>
            <person name="Crusemann M."/>
            <person name="Hentschel U."/>
            <person name="Abe I."/>
            <person name="Matsunaga S."/>
            <person name="Kalinowski J."/>
            <person name="Takeyama H."/>
            <person name="Piel J."/>
        </authorList>
    </citation>
    <scope>NUCLEOTIDE SEQUENCE [LARGE SCALE GENOMIC DNA]</scope>
    <source>
        <strain evidence="2">TSY1</strain>
    </source>
</reference>
<organism evidence="1 2">
    <name type="scientific">Entotheonella factor</name>
    <dbReference type="NCBI Taxonomy" id="1429438"/>
    <lineage>
        <taxon>Bacteria</taxon>
        <taxon>Pseudomonadati</taxon>
        <taxon>Nitrospinota/Tectimicrobiota group</taxon>
        <taxon>Candidatus Tectimicrobiota</taxon>
        <taxon>Candidatus Entotheonellia</taxon>
        <taxon>Candidatus Entotheonellales</taxon>
        <taxon>Candidatus Entotheonellaceae</taxon>
        <taxon>Candidatus Entotheonella</taxon>
    </lineage>
</organism>
<keyword evidence="2" id="KW-1185">Reference proteome</keyword>
<dbReference type="AlphaFoldDB" id="W4LV49"/>
<sequence>MQEGTLQIVEDLATYPQRSAVEEEMLAKGVRNLVVAPLYYQDNLIGILNLLSPNPGDLYALNAMKLRDVLPLFSMAINRSMEELNTRIQAIIKEQCTAIHPAVEWRFRQAAIHWAEQRQCGQMAEMESIVFDDVYPLYGVSDIRGSSRLRNAMIQADLMEHLGLAKEILQLGYGLKPLPILDELSYHVSKLMTHLETGLGSSDEMAIIDFLRREVEPLFEHMRSFAPEAEEKILAYESVIEPQLGTIYRRRKDFEDSVTHINETLSAYLDAEQEKAQAMFPHYFEKHKTDGVEYGIYIGAAMMEDGSFDMLYLYNLRLWQLITMCGIARQSEQVKSQLKVPLEMAHLVLIQNTPLSVRFRLDEKRFDIDGAYNMRYEIIKKRIDKALIKGTSERLTQPGKIAIIYSQPKEAMEYREYIDYLQASGYLTDDVEEVELEDLDGAQGLKSLRVTVNMSATPPDPLPSLETMIEVVEVIHK</sequence>
<name>W4LV49_ENTF1</name>
<dbReference type="HOGENOM" id="CLU_616341_0_0_7"/>
<evidence type="ECO:0000313" key="1">
    <source>
        <dbReference type="EMBL" id="ETX01646.1"/>
    </source>
</evidence>
<protein>
    <recommendedName>
        <fullName evidence="3">GAF domain-containing protein</fullName>
    </recommendedName>
</protein>
<dbReference type="InterPro" id="IPR029016">
    <property type="entry name" value="GAF-like_dom_sf"/>
</dbReference>
<proteinExistence type="predicted"/>
<dbReference type="SUPFAM" id="SSF55781">
    <property type="entry name" value="GAF domain-like"/>
    <property type="match status" value="1"/>
</dbReference>
<comment type="caution">
    <text evidence="1">The sequence shown here is derived from an EMBL/GenBank/DDBJ whole genome shotgun (WGS) entry which is preliminary data.</text>
</comment>
<gene>
    <name evidence="1" type="ORF">ETSY1_06605</name>
</gene>
<dbReference type="EMBL" id="AZHW01000210">
    <property type="protein sequence ID" value="ETX01646.1"/>
    <property type="molecule type" value="Genomic_DNA"/>
</dbReference>
<dbReference type="PATRIC" id="fig|1429438.4.peg.1448"/>